<dbReference type="Pfam" id="PF00005">
    <property type="entry name" value="ABC_tran"/>
    <property type="match status" value="1"/>
</dbReference>
<dbReference type="Gene3D" id="3.40.50.300">
    <property type="entry name" value="P-loop containing nucleotide triphosphate hydrolases"/>
    <property type="match status" value="1"/>
</dbReference>
<reference evidence="6" key="1">
    <citation type="submission" date="2020-05" db="EMBL/GenBank/DDBJ databases">
        <title>Novel species in genus Nocardioides.</title>
        <authorList>
            <person name="Zhang G."/>
        </authorList>
    </citation>
    <scope>NUCLEOTIDE SEQUENCE [LARGE SCALE GENOMIC DNA]</scope>
    <source>
        <strain evidence="6">zg-1050</strain>
    </source>
</reference>
<evidence type="ECO:0000256" key="3">
    <source>
        <dbReference type="ARBA" id="ARBA00022840"/>
    </source>
</evidence>
<dbReference type="AlphaFoldDB" id="A0A6M8J4B3"/>
<dbReference type="PROSITE" id="PS00211">
    <property type="entry name" value="ABC_TRANSPORTER_1"/>
    <property type="match status" value="1"/>
</dbReference>
<dbReference type="PROSITE" id="PS50893">
    <property type="entry name" value="ABC_TRANSPORTER_2"/>
    <property type="match status" value="1"/>
</dbReference>
<dbReference type="FunFam" id="3.40.50.300:FF:000134">
    <property type="entry name" value="Iron-enterobactin ABC transporter ATP-binding protein"/>
    <property type="match status" value="1"/>
</dbReference>
<evidence type="ECO:0000313" key="5">
    <source>
        <dbReference type="EMBL" id="QKF07473.1"/>
    </source>
</evidence>
<evidence type="ECO:0000256" key="1">
    <source>
        <dbReference type="ARBA" id="ARBA00022448"/>
    </source>
</evidence>
<dbReference type="PANTHER" id="PTHR42794:SF1">
    <property type="entry name" value="HEMIN IMPORT ATP-BINDING PROTEIN HMUV"/>
    <property type="match status" value="1"/>
</dbReference>
<evidence type="ECO:0000256" key="2">
    <source>
        <dbReference type="ARBA" id="ARBA00022741"/>
    </source>
</evidence>
<sequence>MSVQSTSARRQSAAPAVSVQGLGFAYGEHRVLSGVSFSVETGSLVSLLGPNGTGKSTLFRCLLGLERGYEGQIRVQGREVRDLPSAQRARMMAYIPQSHRPIYDYDVIDVALMGGSAGGGAFFRPGAAHLRRAEEALERVGIAHLARASYTRISGGEQQLVLVARALAQGARILVMDEPTSALDFGNTLRVLECVKGLAGEGYAVIQSTHQPDQAFLYADQALVLHGGGVAAFGRPREVITSSLVSRIYGVDVRVASLCDDRVRVCLPAHRCAQAGVDAEAGPGTARARA</sequence>
<keyword evidence="4" id="KW-1278">Translocase</keyword>
<dbReference type="SUPFAM" id="SSF52540">
    <property type="entry name" value="P-loop containing nucleoside triphosphate hydrolases"/>
    <property type="match status" value="1"/>
</dbReference>
<dbReference type="InterPro" id="IPR017871">
    <property type="entry name" value="ABC_transporter-like_CS"/>
</dbReference>
<dbReference type="PANTHER" id="PTHR42794">
    <property type="entry name" value="HEMIN IMPORT ATP-BINDING PROTEIN HMUV"/>
    <property type="match status" value="1"/>
</dbReference>
<keyword evidence="1" id="KW-0813">Transport</keyword>
<keyword evidence="6" id="KW-1185">Reference proteome</keyword>
<dbReference type="GO" id="GO:0016887">
    <property type="term" value="F:ATP hydrolysis activity"/>
    <property type="evidence" value="ECO:0007669"/>
    <property type="project" value="InterPro"/>
</dbReference>
<dbReference type="SMART" id="SM00382">
    <property type="entry name" value="AAA"/>
    <property type="match status" value="1"/>
</dbReference>
<organism evidence="5 6">
    <name type="scientific">Berryella wangjianweii</name>
    <dbReference type="NCBI Taxonomy" id="2734634"/>
    <lineage>
        <taxon>Bacteria</taxon>
        <taxon>Bacillati</taxon>
        <taxon>Actinomycetota</taxon>
        <taxon>Coriobacteriia</taxon>
        <taxon>Eggerthellales</taxon>
        <taxon>Eggerthellaceae</taxon>
        <taxon>Berryella</taxon>
    </lineage>
</organism>
<name>A0A6M8J4B3_9ACTN</name>
<keyword evidence="3 5" id="KW-0067">ATP-binding</keyword>
<keyword evidence="2" id="KW-0547">Nucleotide-binding</keyword>
<dbReference type="RefSeq" id="WP_172164805.1">
    <property type="nucleotide sequence ID" value="NZ_CP053716.1"/>
</dbReference>
<accession>A0A6M8J4B3</accession>
<dbReference type="GO" id="GO:0005524">
    <property type="term" value="F:ATP binding"/>
    <property type="evidence" value="ECO:0007669"/>
    <property type="project" value="UniProtKB-KW"/>
</dbReference>
<dbReference type="CDD" id="cd03214">
    <property type="entry name" value="ABC_Iron-Siderophores_B12_Hemin"/>
    <property type="match status" value="1"/>
</dbReference>
<proteinExistence type="predicted"/>
<dbReference type="InterPro" id="IPR003439">
    <property type="entry name" value="ABC_transporter-like_ATP-bd"/>
</dbReference>
<dbReference type="KEGG" id="bwa:HLV38_04560"/>
<gene>
    <name evidence="5" type="ORF">HLV38_04560</name>
</gene>
<evidence type="ECO:0000256" key="4">
    <source>
        <dbReference type="ARBA" id="ARBA00022967"/>
    </source>
</evidence>
<protein>
    <submittedName>
        <fullName evidence="5">ABC transporter ATP-binding protein</fullName>
    </submittedName>
</protein>
<dbReference type="InterPro" id="IPR003593">
    <property type="entry name" value="AAA+_ATPase"/>
</dbReference>
<evidence type="ECO:0000313" key="6">
    <source>
        <dbReference type="Proteomes" id="UP000503297"/>
    </source>
</evidence>
<dbReference type="InterPro" id="IPR027417">
    <property type="entry name" value="P-loop_NTPase"/>
</dbReference>
<dbReference type="EMBL" id="CP053716">
    <property type="protein sequence ID" value="QKF07473.1"/>
    <property type="molecule type" value="Genomic_DNA"/>
</dbReference>
<dbReference type="Proteomes" id="UP000503297">
    <property type="component" value="Chromosome"/>
</dbReference>